<protein>
    <recommendedName>
        <fullName evidence="4">CopG family transcriptional regulator</fullName>
    </recommendedName>
</protein>
<reference evidence="2 3" key="1">
    <citation type="journal article" date="2016" name="Int. J. Syst. Evol. Microbiol.">
        <title>Pseudaminobacter manganicus sp. nov., isolated from sludge of a manganese mine.</title>
        <authorList>
            <person name="Li J."/>
            <person name="Huang J."/>
            <person name="Liao S."/>
            <person name="Wang G."/>
        </authorList>
    </citation>
    <scope>NUCLEOTIDE SEQUENCE [LARGE SCALE GENOMIC DNA]</scope>
    <source>
        <strain evidence="2 3">JH-7</strain>
    </source>
</reference>
<name>A0A1V8RLT3_9HYPH</name>
<feature type="compositionally biased region" description="Basic and acidic residues" evidence="1">
    <location>
        <begin position="103"/>
        <end position="114"/>
    </location>
</feature>
<evidence type="ECO:0000313" key="3">
    <source>
        <dbReference type="Proteomes" id="UP000191905"/>
    </source>
</evidence>
<evidence type="ECO:0000313" key="2">
    <source>
        <dbReference type="EMBL" id="OQM74106.1"/>
    </source>
</evidence>
<gene>
    <name evidence="2" type="ORF">BFN67_22775</name>
</gene>
<dbReference type="EMBL" id="MDET01000040">
    <property type="protein sequence ID" value="OQM74106.1"/>
    <property type="molecule type" value="Genomic_DNA"/>
</dbReference>
<proteinExistence type="predicted"/>
<dbReference type="AlphaFoldDB" id="A0A1V8RLT3"/>
<evidence type="ECO:0008006" key="4">
    <source>
        <dbReference type="Google" id="ProtNLM"/>
    </source>
</evidence>
<evidence type="ECO:0000256" key="1">
    <source>
        <dbReference type="SAM" id="MobiDB-lite"/>
    </source>
</evidence>
<accession>A0A1V8RLT3</accession>
<dbReference type="STRING" id="1873176.BFN67_22775"/>
<feature type="region of interest" description="Disordered" evidence="1">
    <location>
        <begin position="91"/>
        <end position="129"/>
    </location>
</feature>
<dbReference type="RefSeq" id="WP_080921087.1">
    <property type="nucleotide sequence ID" value="NZ_MDET01000040.1"/>
</dbReference>
<comment type="caution">
    <text evidence="2">The sequence shown here is derived from an EMBL/GenBank/DDBJ whole genome shotgun (WGS) entry which is preliminary data.</text>
</comment>
<organism evidence="2 3">
    <name type="scientific">Manganibacter manganicus</name>
    <dbReference type="NCBI Taxonomy" id="1873176"/>
    <lineage>
        <taxon>Bacteria</taxon>
        <taxon>Pseudomonadati</taxon>
        <taxon>Pseudomonadota</taxon>
        <taxon>Alphaproteobacteria</taxon>
        <taxon>Hyphomicrobiales</taxon>
        <taxon>Phyllobacteriaceae</taxon>
        <taxon>Manganibacter</taxon>
    </lineage>
</organism>
<sequence length="129" mass="14771">MTDTDAPEWPDPTDKAHAVEQAKRLRNHVNEGGLRFEAYLPPSLALWLLDLIEQGKFLDPSEAVFVILGEHKELAPHADLRRELLKRSIQAAADDSRPGISGDEMKARLREKFKNPLPEPARWEKRSRR</sequence>
<dbReference type="Proteomes" id="UP000191905">
    <property type="component" value="Unassembled WGS sequence"/>
</dbReference>
<keyword evidence="3" id="KW-1185">Reference proteome</keyword>